<sequence>LGSVIESSGCSTFPQPPKFSTTPSHDQGRQTRNLVPIRSPACSSEPTPLCHHPCIRTQFSAIIHVVQGKSSTT</sequence>
<evidence type="ECO:0000313" key="3">
    <source>
        <dbReference type="Proteomes" id="UP000830671"/>
    </source>
</evidence>
<dbReference type="Proteomes" id="UP000830671">
    <property type="component" value="Chromosome 6"/>
</dbReference>
<name>A0A9Q8T1E1_9PEZI</name>
<reference evidence="2" key="1">
    <citation type="journal article" date="2021" name="Mol. Plant Microbe Interact.">
        <title>Complete Genome Sequence of the Plant-Pathogenic Fungus Colletotrichum lupini.</title>
        <authorList>
            <person name="Baroncelli R."/>
            <person name="Pensec F."/>
            <person name="Da Lio D."/>
            <person name="Boufleur T."/>
            <person name="Vicente I."/>
            <person name="Sarrocco S."/>
            <person name="Picot A."/>
            <person name="Baraldi E."/>
            <person name="Sukno S."/>
            <person name="Thon M."/>
            <person name="Le Floch G."/>
        </authorList>
    </citation>
    <scope>NUCLEOTIDE SEQUENCE</scope>
    <source>
        <strain evidence="2">IMI 504893</strain>
    </source>
</reference>
<dbReference type="RefSeq" id="XP_049148621.1">
    <property type="nucleotide sequence ID" value="XM_049291476.1"/>
</dbReference>
<feature type="region of interest" description="Disordered" evidence="1">
    <location>
        <begin position="1"/>
        <end position="32"/>
    </location>
</feature>
<dbReference type="AlphaFoldDB" id="A0A9Q8T1E1"/>
<feature type="non-terminal residue" evidence="2">
    <location>
        <position position="1"/>
    </location>
</feature>
<dbReference type="KEGG" id="clup:CLUP02_12512"/>
<accession>A0A9Q8T1E1</accession>
<organism evidence="2 3">
    <name type="scientific">Colletotrichum lupini</name>
    <dbReference type="NCBI Taxonomy" id="145971"/>
    <lineage>
        <taxon>Eukaryota</taxon>
        <taxon>Fungi</taxon>
        <taxon>Dikarya</taxon>
        <taxon>Ascomycota</taxon>
        <taxon>Pezizomycotina</taxon>
        <taxon>Sordariomycetes</taxon>
        <taxon>Hypocreomycetidae</taxon>
        <taxon>Glomerellales</taxon>
        <taxon>Glomerellaceae</taxon>
        <taxon>Colletotrichum</taxon>
        <taxon>Colletotrichum acutatum species complex</taxon>
    </lineage>
</organism>
<keyword evidence="3" id="KW-1185">Reference proteome</keyword>
<gene>
    <name evidence="2" type="ORF">CLUP02_12512</name>
</gene>
<proteinExistence type="predicted"/>
<evidence type="ECO:0000256" key="1">
    <source>
        <dbReference type="SAM" id="MobiDB-lite"/>
    </source>
</evidence>
<dbReference type="GeneID" id="73346486"/>
<protein>
    <submittedName>
        <fullName evidence="2">Uncharacterized protein</fullName>
    </submittedName>
</protein>
<dbReference type="EMBL" id="CP019478">
    <property type="protein sequence ID" value="UQC87010.1"/>
    <property type="molecule type" value="Genomic_DNA"/>
</dbReference>
<evidence type="ECO:0000313" key="2">
    <source>
        <dbReference type="EMBL" id="UQC87010.1"/>
    </source>
</evidence>